<evidence type="ECO:0000259" key="4">
    <source>
        <dbReference type="Pfam" id="PF00082"/>
    </source>
</evidence>
<dbReference type="Proteomes" id="UP000001514">
    <property type="component" value="Unassembled WGS sequence"/>
</dbReference>
<evidence type="ECO:0000313" key="6">
    <source>
        <dbReference type="Proteomes" id="UP000001514"/>
    </source>
</evidence>
<proteinExistence type="inferred from homology"/>
<evidence type="ECO:0000256" key="3">
    <source>
        <dbReference type="PROSITE-ProRule" id="PRU01240"/>
    </source>
</evidence>
<dbReference type="eggNOG" id="ENOG502QTK5">
    <property type="taxonomic scope" value="Eukaryota"/>
</dbReference>
<dbReference type="InterPro" id="IPR036852">
    <property type="entry name" value="Peptidase_S8/S53_dom_sf"/>
</dbReference>
<reference evidence="5 6" key="1">
    <citation type="journal article" date="2011" name="Science">
        <title>The Selaginella genome identifies genetic changes associated with the evolution of vascular plants.</title>
        <authorList>
            <person name="Banks J.A."/>
            <person name="Nishiyama T."/>
            <person name="Hasebe M."/>
            <person name="Bowman J.L."/>
            <person name="Gribskov M."/>
            <person name="dePamphilis C."/>
            <person name="Albert V.A."/>
            <person name="Aono N."/>
            <person name="Aoyama T."/>
            <person name="Ambrose B.A."/>
            <person name="Ashton N.W."/>
            <person name="Axtell M.J."/>
            <person name="Barker E."/>
            <person name="Barker M.S."/>
            <person name="Bennetzen J.L."/>
            <person name="Bonawitz N.D."/>
            <person name="Chapple C."/>
            <person name="Cheng C."/>
            <person name="Correa L.G."/>
            <person name="Dacre M."/>
            <person name="DeBarry J."/>
            <person name="Dreyer I."/>
            <person name="Elias M."/>
            <person name="Engstrom E.M."/>
            <person name="Estelle M."/>
            <person name="Feng L."/>
            <person name="Finet C."/>
            <person name="Floyd S.K."/>
            <person name="Frommer W.B."/>
            <person name="Fujita T."/>
            <person name="Gramzow L."/>
            <person name="Gutensohn M."/>
            <person name="Harholt J."/>
            <person name="Hattori M."/>
            <person name="Heyl A."/>
            <person name="Hirai T."/>
            <person name="Hiwatashi Y."/>
            <person name="Ishikawa M."/>
            <person name="Iwata M."/>
            <person name="Karol K.G."/>
            <person name="Koehler B."/>
            <person name="Kolukisaoglu U."/>
            <person name="Kubo M."/>
            <person name="Kurata T."/>
            <person name="Lalonde S."/>
            <person name="Li K."/>
            <person name="Li Y."/>
            <person name="Litt A."/>
            <person name="Lyons E."/>
            <person name="Manning G."/>
            <person name="Maruyama T."/>
            <person name="Michael T.P."/>
            <person name="Mikami K."/>
            <person name="Miyazaki S."/>
            <person name="Morinaga S."/>
            <person name="Murata T."/>
            <person name="Mueller-Roeber B."/>
            <person name="Nelson D.R."/>
            <person name="Obara M."/>
            <person name="Oguri Y."/>
            <person name="Olmstead R.G."/>
            <person name="Onodera N."/>
            <person name="Petersen B.L."/>
            <person name="Pils B."/>
            <person name="Prigge M."/>
            <person name="Rensing S.A."/>
            <person name="Riano-Pachon D.M."/>
            <person name="Roberts A.W."/>
            <person name="Sato Y."/>
            <person name="Scheller H.V."/>
            <person name="Schulz B."/>
            <person name="Schulz C."/>
            <person name="Shakirov E.V."/>
            <person name="Shibagaki N."/>
            <person name="Shinohara N."/>
            <person name="Shippen D.E."/>
            <person name="Soerensen I."/>
            <person name="Sotooka R."/>
            <person name="Sugimoto N."/>
            <person name="Sugita M."/>
            <person name="Sumikawa N."/>
            <person name="Tanurdzic M."/>
            <person name="Theissen G."/>
            <person name="Ulvskov P."/>
            <person name="Wakazuki S."/>
            <person name="Weng J.K."/>
            <person name="Willats W.W."/>
            <person name="Wipf D."/>
            <person name="Wolf P.G."/>
            <person name="Yang L."/>
            <person name="Zimmer A.D."/>
            <person name="Zhu Q."/>
            <person name="Mitros T."/>
            <person name="Hellsten U."/>
            <person name="Loque D."/>
            <person name="Otillar R."/>
            <person name="Salamov A."/>
            <person name="Schmutz J."/>
            <person name="Shapiro H."/>
            <person name="Lindquist E."/>
            <person name="Lucas S."/>
            <person name="Rokhsar D."/>
            <person name="Grigoriev I.V."/>
        </authorList>
    </citation>
    <scope>NUCLEOTIDE SEQUENCE [LARGE SCALE GENOMIC DNA]</scope>
</reference>
<dbReference type="EMBL" id="GL377679">
    <property type="protein sequence ID" value="EFJ07885.1"/>
    <property type="molecule type" value="Genomic_DNA"/>
</dbReference>
<dbReference type="STRING" id="88036.D8T5Z1"/>
<accession>D8T5Z1</accession>
<feature type="non-terminal residue" evidence="5">
    <location>
        <position position="1"/>
    </location>
</feature>
<dbReference type="OMA" id="KGACANE"/>
<dbReference type="Pfam" id="PF00082">
    <property type="entry name" value="Peptidase_S8"/>
    <property type="match status" value="1"/>
</dbReference>
<dbReference type="SUPFAM" id="SSF52743">
    <property type="entry name" value="Subtilisin-like"/>
    <property type="match status" value="1"/>
</dbReference>
<dbReference type="AlphaFoldDB" id="D8T5Z1"/>
<evidence type="ECO:0000256" key="1">
    <source>
        <dbReference type="ARBA" id="ARBA00011073"/>
    </source>
</evidence>
<dbReference type="InterPro" id="IPR022398">
    <property type="entry name" value="Peptidase_S8_His-AS"/>
</dbReference>
<dbReference type="PROSITE" id="PS00137">
    <property type="entry name" value="SUBTILASE_HIS"/>
    <property type="match status" value="1"/>
</dbReference>
<feature type="domain" description="Peptidase S8/S53" evidence="4">
    <location>
        <begin position="10"/>
        <end position="214"/>
    </location>
</feature>
<evidence type="ECO:0000256" key="2">
    <source>
        <dbReference type="ARBA" id="ARBA00022729"/>
    </source>
</evidence>
<protein>
    <recommendedName>
        <fullName evidence="4">Peptidase S8/S53 domain-containing protein</fullName>
    </recommendedName>
</protein>
<dbReference type="InterPro" id="IPR045051">
    <property type="entry name" value="SBT"/>
</dbReference>
<evidence type="ECO:0000313" key="5">
    <source>
        <dbReference type="EMBL" id="EFJ07885.1"/>
    </source>
</evidence>
<comment type="similarity">
    <text evidence="1 3">Belongs to the peptidase S8 family.</text>
</comment>
<name>D8T5Z1_SELML</name>
<dbReference type="KEGG" id="smo:SELMODRAFT_25123"/>
<dbReference type="Gene3D" id="3.40.50.200">
    <property type="entry name" value="Peptidase S8/S53 domain"/>
    <property type="match status" value="1"/>
</dbReference>
<dbReference type="PANTHER" id="PTHR10795">
    <property type="entry name" value="PROPROTEIN CONVERTASE SUBTILISIN/KEXIN"/>
    <property type="match status" value="1"/>
</dbReference>
<dbReference type="Gramene" id="EFJ07885">
    <property type="protein sequence ID" value="EFJ07885"/>
    <property type="gene ID" value="SELMODRAFT_25123"/>
</dbReference>
<dbReference type="InParanoid" id="D8T5Z1"/>
<sequence length="230" mass="24692">TSLWAKTGYGSDSIIGVLDTGLCYSPGFFQDKDMSRAPRRWRGICEAGQYFKSYTCNRKVIGARFFLRNARRVQTYLDVNYSLAASDVILSPIDTDGHGTHCASTVGGRQVHKTGLASGMAVGGAPLSRLAIYKVCWGRCNYADILDAFVAAIGDGVDVISMSLGSSLKDDAGSRGGLLAFQRGIPVIAAAGNRGPDGYLSNASPWLLTVGACTLDRDFVVEMELWDDEQ</sequence>
<gene>
    <name evidence="5" type="ORF">SELMODRAFT_25123</name>
</gene>
<comment type="caution">
    <text evidence="3">Lacks conserved residue(s) required for the propagation of feature annotation.</text>
</comment>
<dbReference type="HOGENOM" id="CLU_000625_0_2_1"/>
<dbReference type="PROSITE" id="PS51892">
    <property type="entry name" value="SUBTILASE"/>
    <property type="match status" value="1"/>
</dbReference>
<dbReference type="GO" id="GO:0006508">
    <property type="term" value="P:proteolysis"/>
    <property type="evidence" value="ECO:0007669"/>
    <property type="project" value="InterPro"/>
</dbReference>
<keyword evidence="2" id="KW-0732">Signal</keyword>
<organism evidence="6">
    <name type="scientific">Selaginella moellendorffii</name>
    <name type="common">Spikemoss</name>
    <dbReference type="NCBI Taxonomy" id="88036"/>
    <lineage>
        <taxon>Eukaryota</taxon>
        <taxon>Viridiplantae</taxon>
        <taxon>Streptophyta</taxon>
        <taxon>Embryophyta</taxon>
        <taxon>Tracheophyta</taxon>
        <taxon>Lycopodiopsida</taxon>
        <taxon>Selaginellales</taxon>
        <taxon>Selaginellaceae</taxon>
        <taxon>Selaginella</taxon>
    </lineage>
</organism>
<dbReference type="InterPro" id="IPR000209">
    <property type="entry name" value="Peptidase_S8/S53_dom"/>
</dbReference>
<keyword evidence="6" id="KW-1185">Reference proteome</keyword>
<dbReference type="GO" id="GO:0004252">
    <property type="term" value="F:serine-type endopeptidase activity"/>
    <property type="evidence" value="ECO:0007669"/>
    <property type="project" value="InterPro"/>
</dbReference>
<feature type="non-terminal residue" evidence="5">
    <location>
        <position position="230"/>
    </location>
</feature>